<evidence type="ECO:0000313" key="1">
    <source>
        <dbReference type="EMBL" id="GIY19927.1"/>
    </source>
</evidence>
<name>A0AAV4RF00_CAEEX</name>
<proteinExistence type="predicted"/>
<dbReference type="AlphaFoldDB" id="A0AAV4RF00"/>
<gene>
    <name evidence="1" type="ORF">CEXT_95651</name>
</gene>
<comment type="caution">
    <text evidence="1">The sequence shown here is derived from an EMBL/GenBank/DDBJ whole genome shotgun (WGS) entry which is preliminary data.</text>
</comment>
<protein>
    <recommendedName>
        <fullName evidence="3">Secreted protein</fullName>
    </recommendedName>
</protein>
<dbReference type="EMBL" id="BPLR01007809">
    <property type="protein sequence ID" value="GIY19927.1"/>
    <property type="molecule type" value="Genomic_DNA"/>
</dbReference>
<evidence type="ECO:0008006" key="3">
    <source>
        <dbReference type="Google" id="ProtNLM"/>
    </source>
</evidence>
<keyword evidence="2" id="KW-1185">Reference proteome</keyword>
<sequence>MPVSLSLYLLFFSFSATSLKVGRGVRFLSTFIIKLLVYTSAKGWGREGQMIMSLILERSPTPASLGPTQSEANCREMSLASALGVENIRLL</sequence>
<dbReference type="Proteomes" id="UP001054945">
    <property type="component" value="Unassembled WGS sequence"/>
</dbReference>
<organism evidence="1 2">
    <name type="scientific">Caerostris extrusa</name>
    <name type="common">Bark spider</name>
    <name type="synonym">Caerostris bankana</name>
    <dbReference type="NCBI Taxonomy" id="172846"/>
    <lineage>
        <taxon>Eukaryota</taxon>
        <taxon>Metazoa</taxon>
        <taxon>Ecdysozoa</taxon>
        <taxon>Arthropoda</taxon>
        <taxon>Chelicerata</taxon>
        <taxon>Arachnida</taxon>
        <taxon>Araneae</taxon>
        <taxon>Araneomorphae</taxon>
        <taxon>Entelegynae</taxon>
        <taxon>Araneoidea</taxon>
        <taxon>Araneidae</taxon>
        <taxon>Caerostris</taxon>
    </lineage>
</organism>
<reference evidence="1 2" key="1">
    <citation type="submission" date="2021-06" db="EMBL/GenBank/DDBJ databases">
        <title>Caerostris extrusa draft genome.</title>
        <authorList>
            <person name="Kono N."/>
            <person name="Arakawa K."/>
        </authorList>
    </citation>
    <scope>NUCLEOTIDE SEQUENCE [LARGE SCALE GENOMIC DNA]</scope>
</reference>
<accession>A0AAV4RF00</accession>
<evidence type="ECO:0000313" key="2">
    <source>
        <dbReference type="Proteomes" id="UP001054945"/>
    </source>
</evidence>